<proteinExistence type="predicted"/>
<evidence type="ECO:0000313" key="1">
    <source>
        <dbReference type="EMBL" id="MCO6043347.1"/>
    </source>
</evidence>
<protein>
    <submittedName>
        <fullName evidence="1">Uncharacterized protein</fullName>
    </submittedName>
</protein>
<dbReference type="RefSeq" id="WP_252851454.1">
    <property type="nucleotide sequence ID" value="NZ_JAMXLR010000023.1"/>
</dbReference>
<comment type="caution">
    <text evidence="1">The sequence shown here is derived from an EMBL/GenBank/DDBJ whole genome shotgun (WGS) entry which is preliminary data.</text>
</comment>
<organism evidence="1 2">
    <name type="scientific">Aeoliella straminimaris</name>
    <dbReference type="NCBI Taxonomy" id="2954799"/>
    <lineage>
        <taxon>Bacteria</taxon>
        <taxon>Pseudomonadati</taxon>
        <taxon>Planctomycetota</taxon>
        <taxon>Planctomycetia</taxon>
        <taxon>Pirellulales</taxon>
        <taxon>Lacipirellulaceae</taxon>
        <taxon>Aeoliella</taxon>
    </lineage>
</organism>
<reference evidence="1" key="1">
    <citation type="submission" date="2022-06" db="EMBL/GenBank/DDBJ databases">
        <title>Aeoliella straminimaris, a novel planctomycete from sediments.</title>
        <authorList>
            <person name="Vitorino I.R."/>
            <person name="Lage O.M."/>
        </authorList>
    </citation>
    <scope>NUCLEOTIDE SEQUENCE</scope>
    <source>
        <strain evidence="1">ICT_H6.2</strain>
    </source>
</reference>
<dbReference type="Proteomes" id="UP001155241">
    <property type="component" value="Unassembled WGS sequence"/>
</dbReference>
<accession>A0A9X2JFI3</accession>
<dbReference type="EMBL" id="JAMXLR010000023">
    <property type="protein sequence ID" value="MCO6043347.1"/>
    <property type="molecule type" value="Genomic_DNA"/>
</dbReference>
<sequence>MSRLFPLGPIHEALVGADPREFDRPTTTGQRCVEIHTRKTKLEPAHPIPFEPDRFSEAEYAELLLAEKMLTLSNDVNSRFCLMGRKCYRTYDDGDEPTYHWLDGTYEVRSWLAARFTENLEGDGPLFHHGRIYTPGFSNLQGLCGAERATLLINGRPTVELDFGSLHAMLAYNLRGLPCPEDPYKLWGAFTTKAQRAVGKHLISSGWNVKGGWYSAIQSSAKAAQLNKHRPESYEVQGWDGDCLLGDAKGGATEKRKKEWHKARELRRALHGMAPQLDLDDRKALQHFLKEEVWPLVKKQHGAVLDLFGTDAGMRLFMPIDGAIARDVLHHFAKQGKPCFPIHDSFLVFAEDKQELCDVMHAAYRKIIGEYVREHVSEPEQVEFAPVVKDRNGMIVEPSRKLAAA</sequence>
<evidence type="ECO:0000313" key="2">
    <source>
        <dbReference type="Proteomes" id="UP001155241"/>
    </source>
</evidence>
<dbReference type="AlphaFoldDB" id="A0A9X2JFI3"/>
<gene>
    <name evidence="1" type="ORF">NG895_05455</name>
</gene>
<keyword evidence="2" id="KW-1185">Reference proteome</keyword>
<name>A0A9X2JFI3_9BACT</name>